<accession>A0A450TAG3</accession>
<dbReference type="InterPro" id="IPR027417">
    <property type="entry name" value="P-loop_NTPase"/>
</dbReference>
<sequence length="250" mass="27223">MSLMDKVRVNTHYTRSVNLERDTDSLTVIEAYIPTSTALRTLHRMADALKADEHPRAWSLVGPYGSGKSSYAIFLAHLLGHPGAVTTKAANRILTQAENTAGLAAKFTSMTQAGEGYCTVLITGSSESLARRLVRTLAAQAREIWARRKEPAPSIVNRLLRLAAQSGPPATSDILDCIQELQTAMAAIWYSGLLIVIDELGKFLEYEARHHGSRLGPDAGSGDIYLLQALAEHALTPQKEQMGKSKWGQV</sequence>
<evidence type="ECO:0000313" key="1">
    <source>
        <dbReference type="EMBL" id="VFJ63681.1"/>
    </source>
</evidence>
<reference evidence="1" key="1">
    <citation type="submission" date="2019-02" db="EMBL/GenBank/DDBJ databases">
        <authorList>
            <person name="Gruber-Vodicka R. H."/>
            <person name="Seah K. B. B."/>
        </authorList>
    </citation>
    <scope>NUCLEOTIDE SEQUENCE</scope>
    <source>
        <strain evidence="1">BECK_DK47</strain>
    </source>
</reference>
<dbReference type="SUPFAM" id="SSF52540">
    <property type="entry name" value="P-loop containing nucleoside triphosphate hydrolases"/>
    <property type="match status" value="1"/>
</dbReference>
<dbReference type="EMBL" id="CAADEX010000128">
    <property type="protein sequence ID" value="VFJ63681.1"/>
    <property type="molecule type" value="Genomic_DNA"/>
</dbReference>
<organism evidence="1">
    <name type="scientific">Candidatus Kentrum sp. DK</name>
    <dbReference type="NCBI Taxonomy" id="2126562"/>
    <lineage>
        <taxon>Bacteria</taxon>
        <taxon>Pseudomonadati</taxon>
        <taxon>Pseudomonadota</taxon>
        <taxon>Gammaproteobacteria</taxon>
        <taxon>Candidatus Kentrum</taxon>
    </lineage>
</organism>
<proteinExistence type="predicted"/>
<name>A0A450TAG3_9GAMM</name>
<dbReference type="AlphaFoldDB" id="A0A450TAG3"/>
<gene>
    <name evidence="1" type="ORF">BECKDK2373B_GA0170837_11286</name>
</gene>
<protein>
    <submittedName>
        <fullName evidence="1">Uncharacterized protein</fullName>
    </submittedName>
</protein>